<dbReference type="InterPro" id="IPR049449">
    <property type="entry name" value="TesB_ACOT8-like_N"/>
</dbReference>
<feature type="region of interest" description="Disordered" evidence="3">
    <location>
        <begin position="440"/>
        <end position="530"/>
    </location>
</feature>
<dbReference type="PANTHER" id="PTHR11066">
    <property type="entry name" value="ACYL-COA THIOESTERASE"/>
    <property type="match status" value="1"/>
</dbReference>
<dbReference type="InterPro" id="IPR000595">
    <property type="entry name" value="cNMP-bd_dom"/>
</dbReference>
<dbReference type="EMBL" id="BSYO01000017">
    <property type="protein sequence ID" value="GMH17256.1"/>
    <property type="molecule type" value="Genomic_DNA"/>
</dbReference>
<dbReference type="PANTHER" id="PTHR11066:SF34">
    <property type="entry name" value="ACYL-COENZYME A THIOESTERASE 8"/>
    <property type="match status" value="1"/>
</dbReference>
<dbReference type="Gene3D" id="2.60.120.10">
    <property type="entry name" value="Jelly Rolls"/>
    <property type="match status" value="1"/>
</dbReference>
<dbReference type="SUPFAM" id="SSF51206">
    <property type="entry name" value="cAMP-binding domain-like"/>
    <property type="match status" value="1"/>
</dbReference>
<feature type="domain" description="Cyclic nucleotide-binding" evidence="4">
    <location>
        <begin position="17"/>
        <end position="85"/>
    </location>
</feature>
<keyword evidence="2" id="KW-0378">Hydrolase</keyword>
<comment type="caution">
    <text evidence="5">The sequence shown here is derived from an EMBL/GenBank/DDBJ whole genome shotgun (WGS) entry which is preliminary data.</text>
</comment>
<dbReference type="InterPro" id="IPR003703">
    <property type="entry name" value="Acyl_CoA_thio"/>
</dbReference>
<dbReference type="GO" id="GO:0009062">
    <property type="term" value="P:fatty acid catabolic process"/>
    <property type="evidence" value="ECO:0007669"/>
    <property type="project" value="TreeGrafter"/>
</dbReference>
<evidence type="ECO:0000256" key="3">
    <source>
        <dbReference type="SAM" id="MobiDB-lite"/>
    </source>
</evidence>
<dbReference type="InterPro" id="IPR029069">
    <property type="entry name" value="HotDog_dom_sf"/>
</dbReference>
<dbReference type="GO" id="GO:0006637">
    <property type="term" value="P:acyl-CoA metabolic process"/>
    <property type="evidence" value="ECO:0007669"/>
    <property type="project" value="InterPro"/>
</dbReference>
<dbReference type="Gene3D" id="2.40.160.210">
    <property type="entry name" value="Acyl-CoA thioesterase, double hotdog domain"/>
    <property type="match status" value="1"/>
</dbReference>
<dbReference type="Pfam" id="PF02551">
    <property type="entry name" value="Acyl_CoA_thio"/>
    <property type="match status" value="1"/>
</dbReference>
<dbReference type="AlphaFoldDB" id="A0AAD3SWC7"/>
<dbReference type="Pfam" id="PF13622">
    <property type="entry name" value="4HBT_3"/>
    <property type="match status" value="1"/>
</dbReference>
<accession>A0AAD3SWC7</accession>
<dbReference type="InterPro" id="IPR025652">
    <property type="entry name" value="TesB_C"/>
</dbReference>
<feature type="compositionally biased region" description="Basic residues" evidence="3">
    <location>
        <begin position="516"/>
        <end position="530"/>
    </location>
</feature>
<organism evidence="5 6">
    <name type="scientific">Nepenthes gracilis</name>
    <name type="common">Slender pitcher plant</name>
    <dbReference type="NCBI Taxonomy" id="150966"/>
    <lineage>
        <taxon>Eukaryota</taxon>
        <taxon>Viridiplantae</taxon>
        <taxon>Streptophyta</taxon>
        <taxon>Embryophyta</taxon>
        <taxon>Tracheophyta</taxon>
        <taxon>Spermatophyta</taxon>
        <taxon>Magnoliopsida</taxon>
        <taxon>eudicotyledons</taxon>
        <taxon>Gunneridae</taxon>
        <taxon>Pentapetalae</taxon>
        <taxon>Caryophyllales</taxon>
        <taxon>Nepenthaceae</taxon>
        <taxon>Nepenthes</taxon>
    </lineage>
</organism>
<dbReference type="InterPro" id="IPR018488">
    <property type="entry name" value="cNMP-bd_CS"/>
</dbReference>
<dbReference type="PROSITE" id="PS50042">
    <property type="entry name" value="CNMP_BINDING_3"/>
    <property type="match status" value="1"/>
</dbReference>
<evidence type="ECO:0000313" key="5">
    <source>
        <dbReference type="EMBL" id="GMH17256.1"/>
    </source>
</evidence>
<name>A0AAD3SWC7_NEPGR</name>
<dbReference type="CDD" id="cd00038">
    <property type="entry name" value="CAP_ED"/>
    <property type="match status" value="1"/>
</dbReference>
<dbReference type="SUPFAM" id="SSF54637">
    <property type="entry name" value="Thioesterase/thiol ester dehydrase-isomerase"/>
    <property type="match status" value="2"/>
</dbReference>
<evidence type="ECO:0000313" key="6">
    <source>
        <dbReference type="Proteomes" id="UP001279734"/>
    </source>
</evidence>
<comment type="similarity">
    <text evidence="1">Belongs to the C/M/P thioester hydrolase family.</text>
</comment>
<dbReference type="Pfam" id="PF00027">
    <property type="entry name" value="cNMP_binding"/>
    <property type="match status" value="1"/>
</dbReference>
<dbReference type="Proteomes" id="UP001279734">
    <property type="component" value="Unassembled WGS sequence"/>
</dbReference>
<gene>
    <name evidence="5" type="ORF">Nepgr_019097</name>
</gene>
<dbReference type="PROSITE" id="PS00888">
    <property type="entry name" value="CNMP_BINDING_1"/>
    <property type="match status" value="1"/>
</dbReference>
<dbReference type="InterPro" id="IPR042171">
    <property type="entry name" value="Acyl-CoA_hotdog"/>
</dbReference>
<dbReference type="InterPro" id="IPR018490">
    <property type="entry name" value="cNMP-bd_dom_sf"/>
</dbReference>
<reference evidence="5" key="1">
    <citation type="submission" date="2023-05" db="EMBL/GenBank/DDBJ databases">
        <title>Nepenthes gracilis genome sequencing.</title>
        <authorList>
            <person name="Fukushima K."/>
        </authorList>
    </citation>
    <scope>NUCLEOTIDE SEQUENCE</scope>
    <source>
        <strain evidence="5">SING2019-196</strain>
    </source>
</reference>
<dbReference type="CDD" id="cd03444">
    <property type="entry name" value="Thioesterase_II_repeat1"/>
    <property type="match status" value="1"/>
</dbReference>
<evidence type="ECO:0000256" key="1">
    <source>
        <dbReference type="ARBA" id="ARBA00006538"/>
    </source>
</evidence>
<feature type="compositionally biased region" description="Basic and acidic residues" evidence="3">
    <location>
        <begin position="484"/>
        <end position="502"/>
    </location>
</feature>
<proteinExistence type="inferred from homology"/>
<dbReference type="InterPro" id="IPR014710">
    <property type="entry name" value="RmlC-like_jellyroll"/>
</dbReference>
<evidence type="ECO:0000256" key="2">
    <source>
        <dbReference type="ARBA" id="ARBA00022801"/>
    </source>
</evidence>
<protein>
    <recommendedName>
        <fullName evidence="4">Cyclic nucleotide-binding domain-containing protein</fullName>
    </recommendedName>
</protein>
<keyword evidence="6" id="KW-1185">Reference proteome</keyword>
<evidence type="ECO:0000259" key="4">
    <source>
        <dbReference type="PROSITE" id="PS50042"/>
    </source>
</evidence>
<dbReference type="GO" id="GO:0047617">
    <property type="term" value="F:fatty acyl-CoA hydrolase activity"/>
    <property type="evidence" value="ECO:0007669"/>
    <property type="project" value="InterPro"/>
</dbReference>
<sequence>MKKNVDSVIEFLGGIPLLHQLPRSSLMKITQVVRVAHYDSGQYVIREGEGGDGIYFIWEGEAAVCGHSVEGRVSELRLHRNDYFGNGGPASDKQGDVIALSKLTCLLLPNEHCILLQLKSIWKSDGRHDSPVEYILHLDAIDENIYRCITLPDAPRSRFIFGGQFIGQALAAASKTVDCLKIVHHLHATFLLAGDCDIPVIYEVHNIFDGQRFANRQVYAMQKRNVVFMLLASFLKEQEGFEHQEAVMPSAPSPDTLLPREKLIERCIAKSVFPLPVLLTGLTEAVGLPSCSRNSDLSMWTDPKKVAMKGLDPWPIEMRFCEPNIAMSESNLLPSVRYWFRAKGKLSDDPALHRCVVAYASDLILLQVGSNPFRRKDTTIHLLSLNHSMWFHRPLKADDWLLCVIESPSSYNGRIMCTGRMFNRKGELVVSLAQEGLIRMGRTPNPTVRAKGVGGEDDDRSRRRSGRLGEMSKKNNLARRKRQHEFDLKREKEEKEKREKKLQVQKNKMKVDRSDKKKQRGSSKFQVGKKKLKTKLTALAKAKAAQAMEIDR</sequence>
<dbReference type="CDD" id="cd03445">
    <property type="entry name" value="Thioesterase_II_repeat2"/>
    <property type="match status" value="1"/>
</dbReference>